<gene>
    <name evidence="2" type="ORF">AAL_02629</name>
</gene>
<feature type="compositionally biased region" description="Polar residues" evidence="1">
    <location>
        <begin position="390"/>
        <end position="412"/>
    </location>
</feature>
<feature type="region of interest" description="Disordered" evidence="1">
    <location>
        <begin position="611"/>
        <end position="630"/>
    </location>
</feature>
<dbReference type="STRING" id="1081109.A0A168ERL6"/>
<feature type="compositionally biased region" description="Low complexity" evidence="1">
    <location>
        <begin position="170"/>
        <end position="198"/>
    </location>
</feature>
<feature type="compositionally biased region" description="Low complexity" evidence="1">
    <location>
        <begin position="556"/>
        <end position="570"/>
    </location>
</feature>
<protein>
    <submittedName>
        <fullName evidence="2">Uncharacterized protein</fullName>
    </submittedName>
</protein>
<dbReference type="Proteomes" id="UP000078544">
    <property type="component" value="Unassembled WGS sequence"/>
</dbReference>
<sequence length="662" mass="72699">MSPFESLQPARPRRLRSSATLKTPEPSAPDQVRAPSPPRSKLRLRRRAASQQISAPTQQFLASVASADVPIPSIEEPQLYSDHRDGDGHDDQDMLSISYPVIPSLGRIGDVSLTAFADRDRSHPPPKTPVPPELEQLLSPSQFPDWSLGANLSSAESSPDDEGSRPSTAVSTQTSSSLFSRLSMVSEESSLYASSGSENKQYQESEVEDEQRTPKPVMAARRSVKSRRPLWTQAMNRHLWATYMTYLQDPRVTPFRVGKSGIPPRGVCLRVARQAKRSWRGSQSLNSLEHQSRGLGPSPARSASPYIEWPHTCAATRGHLRELCRAHNGSPTRPAPAGKTGYGFWARRSAQSATPSVFSGNDMAMSLSVATSESMQPQGPLARLTASSLKVTGSGTTPPTEQPQFNFGSNPEQPKIRLGSPFTARGFQSNVSSSLGSSAIDNPDLKPHAHTVGFRRSLGSPLKLDQSRQSSQKRRSAHSMFEPRRIKRPSLGPDFWTDPSPRDEDPRPTGQRIEFSSTDSSRRDNLFVPRTNLQELFEAPHCTQGLTSSATFPVANSSSSVSASTSAQNVPAGLGSPFSARGTRHTLPNRHTSAASVDLGAVFRPFATMHRTGEETRAARDISPTPVRPTKRSLVDSLAYIDERLKDFRRRDRERRRSWSPF</sequence>
<feature type="compositionally biased region" description="Basic and acidic residues" evidence="1">
    <location>
        <begin position="81"/>
        <end position="92"/>
    </location>
</feature>
<feature type="compositionally biased region" description="Basic and acidic residues" evidence="1">
    <location>
        <begin position="611"/>
        <end position="620"/>
    </location>
</feature>
<dbReference type="OrthoDB" id="419770at2759"/>
<dbReference type="AlphaFoldDB" id="A0A168ERL6"/>
<feature type="compositionally biased region" description="Polar residues" evidence="1">
    <location>
        <begin position="426"/>
        <end position="440"/>
    </location>
</feature>
<feature type="region of interest" description="Disordered" evidence="1">
    <location>
        <begin position="116"/>
        <end position="221"/>
    </location>
</feature>
<organism evidence="2 3">
    <name type="scientific">Moelleriella libera RCEF 2490</name>
    <dbReference type="NCBI Taxonomy" id="1081109"/>
    <lineage>
        <taxon>Eukaryota</taxon>
        <taxon>Fungi</taxon>
        <taxon>Dikarya</taxon>
        <taxon>Ascomycota</taxon>
        <taxon>Pezizomycotina</taxon>
        <taxon>Sordariomycetes</taxon>
        <taxon>Hypocreomycetidae</taxon>
        <taxon>Hypocreales</taxon>
        <taxon>Clavicipitaceae</taxon>
        <taxon>Moelleriella</taxon>
    </lineage>
</organism>
<dbReference type="EMBL" id="AZGY01000004">
    <property type="protein sequence ID" value="KZZ99078.1"/>
    <property type="molecule type" value="Genomic_DNA"/>
</dbReference>
<evidence type="ECO:0000256" key="1">
    <source>
        <dbReference type="SAM" id="MobiDB-lite"/>
    </source>
</evidence>
<keyword evidence="3" id="KW-1185">Reference proteome</keyword>
<evidence type="ECO:0000313" key="3">
    <source>
        <dbReference type="Proteomes" id="UP000078544"/>
    </source>
</evidence>
<feature type="compositionally biased region" description="Polar residues" evidence="1">
    <location>
        <begin position="280"/>
        <end position="289"/>
    </location>
</feature>
<evidence type="ECO:0000313" key="2">
    <source>
        <dbReference type="EMBL" id="KZZ99078.1"/>
    </source>
</evidence>
<name>A0A168ERL6_9HYPO</name>
<proteinExistence type="predicted"/>
<feature type="region of interest" description="Disordered" evidence="1">
    <location>
        <begin position="390"/>
        <end position="526"/>
    </location>
</feature>
<feature type="region of interest" description="Disordered" evidence="1">
    <location>
        <begin position="556"/>
        <end position="588"/>
    </location>
</feature>
<comment type="caution">
    <text evidence="2">The sequence shown here is derived from an EMBL/GenBank/DDBJ whole genome shotgun (WGS) entry which is preliminary data.</text>
</comment>
<feature type="region of interest" description="Disordered" evidence="1">
    <location>
        <begin position="1"/>
        <end position="95"/>
    </location>
</feature>
<feature type="region of interest" description="Disordered" evidence="1">
    <location>
        <begin position="279"/>
        <end position="303"/>
    </location>
</feature>
<accession>A0A168ERL6</accession>
<reference evidence="2 3" key="1">
    <citation type="journal article" date="2016" name="Genome Biol. Evol.">
        <title>Divergent and convergent evolution of fungal pathogenicity.</title>
        <authorList>
            <person name="Shang Y."/>
            <person name="Xiao G."/>
            <person name="Zheng P."/>
            <person name="Cen K."/>
            <person name="Zhan S."/>
            <person name="Wang C."/>
        </authorList>
    </citation>
    <scope>NUCLEOTIDE SEQUENCE [LARGE SCALE GENOMIC DNA]</scope>
    <source>
        <strain evidence="2 3">RCEF 2490</strain>
    </source>
</reference>
<feature type="compositionally biased region" description="Polar residues" evidence="1">
    <location>
        <begin position="138"/>
        <end position="157"/>
    </location>
</feature>